<dbReference type="PANTHER" id="PTHR34351">
    <property type="entry name" value="SLR1927 PROTEIN-RELATED"/>
    <property type="match status" value="1"/>
</dbReference>
<evidence type="ECO:0000313" key="3">
    <source>
        <dbReference type="Proteomes" id="UP000236654"/>
    </source>
</evidence>
<feature type="transmembrane region" description="Helical" evidence="1">
    <location>
        <begin position="34"/>
        <end position="54"/>
    </location>
</feature>
<name>A0A2I0R671_9FLAO</name>
<keyword evidence="1" id="KW-0812">Transmembrane</keyword>
<feature type="transmembrane region" description="Helical" evidence="1">
    <location>
        <begin position="7"/>
        <end position="28"/>
    </location>
</feature>
<protein>
    <recommendedName>
        <fullName evidence="4">DUF58 domain-containing protein</fullName>
    </recommendedName>
</protein>
<comment type="caution">
    <text evidence="2">The sequence shown here is derived from an EMBL/GenBank/DDBJ whole genome shotgun (WGS) entry which is preliminary data.</text>
</comment>
<reference evidence="2 3" key="1">
    <citation type="submission" date="2017-12" db="EMBL/GenBank/DDBJ databases">
        <title>The draft genome sequence of Brumimicrobium saltpan LHR20.</title>
        <authorList>
            <person name="Do Z.-J."/>
            <person name="Luo H.-R."/>
        </authorList>
    </citation>
    <scope>NUCLEOTIDE SEQUENCE [LARGE SCALE GENOMIC DNA]</scope>
    <source>
        <strain evidence="2 3">LHR20</strain>
    </source>
</reference>
<evidence type="ECO:0008006" key="4">
    <source>
        <dbReference type="Google" id="ProtNLM"/>
    </source>
</evidence>
<proteinExistence type="predicted"/>
<dbReference type="Proteomes" id="UP000236654">
    <property type="component" value="Unassembled WGS sequence"/>
</dbReference>
<sequence>MIKAIYISYRFFVVFGIAVIFLITGYYWMPFFYFGQFLFIVLFLFLFLDVILLFNQSTPISVKRNIPNRLNLGDETKIQITIKNTSQLSYSLMLIDEPPIEMQARSLTFQNSLKANKEKSFTYTFTPSKRGVYEWKNIHVFLATLIGLVERRIIVEANEKITVYPSIKQMNDFEFYIFNHQSQQRGIKKFVVWDIIMNLNRLKIMFKVMILELLIGKQPLGNLS</sequence>
<keyword evidence="3" id="KW-1185">Reference proteome</keyword>
<organism evidence="2 3">
    <name type="scientific">Brumimicrobium salinarum</name>
    <dbReference type="NCBI Taxonomy" id="2058658"/>
    <lineage>
        <taxon>Bacteria</taxon>
        <taxon>Pseudomonadati</taxon>
        <taxon>Bacteroidota</taxon>
        <taxon>Flavobacteriia</taxon>
        <taxon>Flavobacteriales</taxon>
        <taxon>Crocinitomicaceae</taxon>
        <taxon>Brumimicrobium</taxon>
    </lineage>
</organism>
<accession>A0A2I0R671</accession>
<evidence type="ECO:0000256" key="1">
    <source>
        <dbReference type="SAM" id="Phobius"/>
    </source>
</evidence>
<dbReference type="PANTHER" id="PTHR34351:SF2">
    <property type="entry name" value="DUF58 DOMAIN-CONTAINING PROTEIN"/>
    <property type="match status" value="1"/>
</dbReference>
<gene>
    <name evidence="2" type="ORF">CW751_01695</name>
</gene>
<dbReference type="AlphaFoldDB" id="A0A2I0R671"/>
<dbReference type="RefSeq" id="WP_101333222.1">
    <property type="nucleotide sequence ID" value="NZ_PJNI01000001.1"/>
</dbReference>
<keyword evidence="1" id="KW-1133">Transmembrane helix</keyword>
<dbReference type="OrthoDB" id="9778037at2"/>
<dbReference type="EMBL" id="PJNI01000001">
    <property type="protein sequence ID" value="PKR82076.1"/>
    <property type="molecule type" value="Genomic_DNA"/>
</dbReference>
<evidence type="ECO:0000313" key="2">
    <source>
        <dbReference type="EMBL" id="PKR82076.1"/>
    </source>
</evidence>
<keyword evidence="1" id="KW-0472">Membrane</keyword>